<dbReference type="PROSITE" id="PS51035">
    <property type="entry name" value="BAG"/>
    <property type="match status" value="1"/>
</dbReference>
<feature type="compositionally biased region" description="Polar residues" evidence="2">
    <location>
        <begin position="843"/>
        <end position="884"/>
    </location>
</feature>
<dbReference type="EMBL" id="CM000781">
    <property type="protein sequence ID" value="AQK70009.1"/>
    <property type="molecule type" value="Genomic_DNA"/>
</dbReference>
<proteinExistence type="predicted"/>
<feature type="compositionally biased region" description="Basic and acidic residues" evidence="2">
    <location>
        <begin position="1086"/>
        <end position="1097"/>
    </location>
</feature>
<dbReference type="SUPFAM" id="SSF63491">
    <property type="entry name" value="BAG domain"/>
    <property type="match status" value="1"/>
</dbReference>
<feature type="compositionally biased region" description="Basic and acidic residues" evidence="2">
    <location>
        <begin position="502"/>
        <end position="515"/>
    </location>
</feature>
<evidence type="ECO:0000256" key="1">
    <source>
        <dbReference type="ARBA" id="ARBA00023186"/>
    </source>
</evidence>
<sequence>MYPANRHMDPYYSHYRNHVPYPYYPPARWEIPSGHPQAMDSSYYYRPPNCGTWPYHDISHPSEFHCCCNRAYLPDYYSFRPPFPQELPPPHLYYHVPSPHHPNACPSYFVPSHPYPFDQTPYGYEKFKSHCCGCPTHVCPGAEKNNVKIEEQRPDVKLESGEHKNADSDSIIQHPNKKYPFIWLPSGNMKGKENGEHYELSPQVLNEWAPVSGKWLGDVKQQGQDNEKGKQFQWPIVWMPAGYDAPNQKAKDMNDTEETPKSPKISEVSPQSPKIIPLSWFGNGHHHDQKSAARNGSGDHNNGSAVKNQPVVTDHQDSMILEGNPKITPAVPKSIHVGKKPPRENCKTIPVVPEKEINEKKASTYRTIPVIKESDEKKIGMREKRESKEANSAEMVEENRKTKHNDSSVVKHSKLPPVCLRVDPLPRKKPGNGSSRSPSPPRKDTDNTKKDVDEAQSQILEPKQSSTSKDITVSEVKEKSPYEMKKEVGFRNETVEAASVEHLQEEEAPTSKDGQKVQAASTTVGDQENAALNSIEEDHVQENAGAGSLNGCDKRKNEDGTVIESETAKDDARTYGVNLSESDAAVRIQSAYRGYDVRKWQPLDKLWKIKHVHEQMQVVRKQIQCLLDSCSKPTQKEQVAIGETIMNLLLKLDAIQGLHPSVREARKSVARELICLQEKLDTLCKAASGDLNHTDSNDDESEGTKNIIQTEAPTVITEASDRQKRTIELGKVQEPCSVDSMEPCNTVPSGVSWEVRPDVDASEEKNEKQESCSTTVDEAHEQGKTEGQIEIQVASSMDMISDEAFTADNQEHGIGESNVTSVEQVTEEEKPASEDEVKEPPLVNSTALLYDTTSSGDSSGLKQYTASTDQNLYAESNTGSSPASTEDIDISTLAVESEVAAENDGPINSQVHETVALENVEMKDDVSSAENEHNRSSSPVIHLEDPLVSLKDVEQHGPTPTKDFVVPNTEDQQEARDISLQVQAVDSMKDCGEVPDGTIEASTNDDELELGTSADVEKNDQPTLLEPRSESVSVPELSVLDESDDKMQCGVSGKDEEAHVEEKTVTIAVDKVTGGSANFEDPLCEASRKEPDIEKSHPSLGEEEDDTIGGTVFPGSGSCELSCPQDGGIAVYEGPEMVSPESQTDARKENIHSDVAETDECTKTQKAALAGTEGENSAEDSGVPVSEMDKCNEMPKDAPTLTAAGANPAEDEASLKDLSVQTENKASSASPAPDDPKASDEKTLAEENQKLKELLQKLLASGNDQMGVITDLSEKVKVLERRLARKKRPKVRVHKPSRHASCVH</sequence>
<feature type="compositionally biased region" description="Basic and acidic residues" evidence="2">
    <location>
        <begin position="827"/>
        <end position="839"/>
    </location>
</feature>
<dbReference type="FunFam" id="1.20.58.120:FF:000010">
    <property type="entry name" value="BAG family molecular chaperone regulator 6"/>
    <property type="match status" value="1"/>
</dbReference>
<dbReference type="InterPro" id="IPR036533">
    <property type="entry name" value="BAG_dom_sf"/>
</dbReference>
<dbReference type="PANTHER" id="PTHR33322:SF16">
    <property type="entry name" value="BAG FAMILY MOLECULAR CHAPERONE REGULATOR 6"/>
    <property type="match status" value="1"/>
</dbReference>
<dbReference type="PaxDb" id="4577-GRMZM2G063162_P01"/>
<dbReference type="GO" id="GO:0051087">
    <property type="term" value="F:protein-folding chaperone binding"/>
    <property type="evidence" value="ECO:0007669"/>
    <property type="project" value="InterPro"/>
</dbReference>
<feature type="compositionally biased region" description="Basic and acidic residues" evidence="2">
    <location>
        <begin position="923"/>
        <end position="935"/>
    </location>
</feature>
<keyword evidence="1" id="KW-0143">Chaperone</keyword>
<feature type="compositionally biased region" description="Basic and acidic residues" evidence="2">
    <location>
        <begin position="475"/>
        <end position="488"/>
    </location>
</feature>
<evidence type="ECO:0000259" key="3">
    <source>
        <dbReference type="PROSITE" id="PS51035"/>
    </source>
</evidence>
<accession>A0A1D6H5B1</accession>
<dbReference type="SMART" id="SM00264">
    <property type="entry name" value="BAG"/>
    <property type="match status" value="1"/>
</dbReference>
<feature type="region of interest" description="Disordered" evidence="2">
    <location>
        <begin position="1075"/>
        <end position="1247"/>
    </location>
</feature>
<feature type="compositionally biased region" description="Basic and acidic residues" evidence="2">
    <location>
        <begin position="376"/>
        <end position="406"/>
    </location>
</feature>
<feature type="compositionally biased region" description="Basic and acidic residues" evidence="2">
    <location>
        <begin position="1187"/>
        <end position="1196"/>
    </location>
</feature>
<feature type="region of interest" description="Disordered" evidence="2">
    <location>
        <begin position="322"/>
        <end position="347"/>
    </location>
</feature>
<feature type="region of interest" description="Disordered" evidence="2">
    <location>
        <begin position="501"/>
        <end position="526"/>
    </location>
</feature>
<dbReference type="OMA" id="ESHHNER"/>
<feature type="compositionally biased region" description="Basic and acidic residues" evidence="2">
    <location>
        <begin position="441"/>
        <end position="453"/>
    </location>
</feature>
<name>A0A1D6H5B1_MAIZE</name>
<feature type="region of interest" description="Disordered" evidence="2">
    <location>
        <begin position="244"/>
        <end position="310"/>
    </location>
</feature>
<feature type="region of interest" description="Disordered" evidence="2">
    <location>
        <begin position="808"/>
        <end position="909"/>
    </location>
</feature>
<dbReference type="PANTHER" id="PTHR33322">
    <property type="entry name" value="BAG DOMAIN CONTAINING PROTEIN, EXPRESSED"/>
    <property type="match status" value="1"/>
</dbReference>
<dbReference type="KEGG" id="zma:103626967"/>
<dbReference type="InParanoid" id="A0A1D6H5B1"/>
<dbReference type="OrthoDB" id="1907216at2759"/>
<dbReference type="Gene3D" id="1.20.58.120">
    <property type="entry name" value="BAG domain"/>
    <property type="match status" value="1"/>
</dbReference>
<feature type="compositionally biased region" description="Polar residues" evidence="2">
    <location>
        <begin position="455"/>
        <end position="471"/>
    </location>
</feature>
<dbReference type="Pfam" id="PF02179">
    <property type="entry name" value="BAG"/>
    <property type="match status" value="1"/>
</dbReference>
<feature type="compositionally biased region" description="Basic and acidic residues" evidence="2">
    <location>
        <begin position="1234"/>
        <end position="1247"/>
    </location>
</feature>
<feature type="compositionally biased region" description="Polar residues" evidence="2">
    <location>
        <begin position="1219"/>
        <end position="1230"/>
    </location>
</feature>
<feature type="compositionally biased region" description="Basic residues" evidence="2">
    <location>
        <begin position="1285"/>
        <end position="1298"/>
    </location>
</feature>
<dbReference type="CDD" id="cd23767">
    <property type="entry name" value="IQCD"/>
    <property type="match status" value="1"/>
</dbReference>
<dbReference type="ExpressionAtlas" id="A0A1D6H5B1">
    <property type="expression patterns" value="baseline and differential"/>
</dbReference>
<feature type="domain" description="BAG" evidence="3">
    <location>
        <begin position="608"/>
        <end position="684"/>
    </location>
</feature>
<dbReference type="PROSITE" id="PS50096">
    <property type="entry name" value="IQ"/>
    <property type="match status" value="1"/>
</dbReference>
<reference evidence="4" key="1">
    <citation type="submission" date="2015-12" db="EMBL/GenBank/DDBJ databases">
        <title>Update maize B73 reference genome by single molecule sequencing technologies.</title>
        <authorList>
            <consortium name="Maize Genome Sequencing Project"/>
            <person name="Ware D."/>
        </authorList>
    </citation>
    <scope>NUCLEOTIDE SEQUENCE</scope>
    <source>
        <tissue evidence="4">Seedling</tissue>
    </source>
</reference>
<dbReference type="STRING" id="4577.A0A1D6H5B1"/>
<feature type="region of interest" description="Disordered" evidence="2">
    <location>
        <begin position="757"/>
        <end position="786"/>
    </location>
</feature>
<organism evidence="4">
    <name type="scientific">Zea mays</name>
    <name type="common">Maize</name>
    <dbReference type="NCBI Taxonomy" id="4577"/>
    <lineage>
        <taxon>Eukaryota</taxon>
        <taxon>Viridiplantae</taxon>
        <taxon>Streptophyta</taxon>
        <taxon>Embryophyta</taxon>
        <taxon>Tracheophyta</taxon>
        <taxon>Spermatophyta</taxon>
        <taxon>Magnoliopsida</taxon>
        <taxon>Liliopsida</taxon>
        <taxon>Poales</taxon>
        <taxon>Poaceae</taxon>
        <taxon>PACMAD clade</taxon>
        <taxon>Panicoideae</taxon>
        <taxon>Andropogonodae</taxon>
        <taxon>Andropogoneae</taxon>
        <taxon>Tripsacinae</taxon>
        <taxon>Zea</taxon>
    </lineage>
</organism>
<protein>
    <submittedName>
        <fullName evidence="4">Phosphate regulatory homolog1</fullName>
    </submittedName>
</protein>
<feature type="region of interest" description="Disordered" evidence="2">
    <location>
        <begin position="1285"/>
        <end position="1304"/>
    </location>
</feature>
<dbReference type="EMBL" id="CM000781">
    <property type="protein sequence ID" value="AQK70008.1"/>
    <property type="molecule type" value="Genomic_DNA"/>
</dbReference>
<feature type="compositionally biased region" description="Polar residues" evidence="2">
    <location>
        <begin position="292"/>
        <end position="310"/>
    </location>
</feature>
<evidence type="ECO:0000256" key="2">
    <source>
        <dbReference type="SAM" id="MobiDB-lite"/>
    </source>
</evidence>
<feature type="region of interest" description="Disordered" evidence="2">
    <location>
        <begin position="923"/>
        <end position="975"/>
    </location>
</feature>
<feature type="region of interest" description="Disordered" evidence="2">
    <location>
        <begin position="538"/>
        <end position="562"/>
    </location>
</feature>
<gene>
    <name evidence="4" type="ORF">ZEAMMB73_Zm00001d016070</name>
</gene>
<feature type="region of interest" description="Disordered" evidence="2">
    <location>
        <begin position="376"/>
        <end position="488"/>
    </location>
</feature>
<dbReference type="IntAct" id="A0A1D6H5B1">
    <property type="interactions" value="10"/>
</dbReference>
<dbReference type="InterPro" id="IPR003103">
    <property type="entry name" value="BAG_domain"/>
</dbReference>
<feature type="compositionally biased region" description="Basic and acidic residues" evidence="2">
    <location>
        <begin position="249"/>
        <end position="261"/>
    </location>
</feature>
<feature type="compositionally biased region" description="Basic and acidic residues" evidence="2">
    <location>
        <begin position="1053"/>
        <end position="1062"/>
    </location>
</feature>
<feature type="compositionally biased region" description="Basic and acidic residues" evidence="2">
    <location>
        <begin position="1144"/>
        <end position="1163"/>
    </location>
</feature>
<dbReference type="SMR" id="A0A1D6H5B1"/>
<dbReference type="InterPro" id="IPR040400">
    <property type="entry name" value="BAG5/6/7/8"/>
</dbReference>
<dbReference type="eggNOG" id="ENOG502QRHM">
    <property type="taxonomic scope" value="Eukaryota"/>
</dbReference>
<feature type="region of interest" description="Disordered" evidence="2">
    <location>
        <begin position="992"/>
        <end position="1062"/>
    </location>
</feature>
<feature type="compositionally biased region" description="Basic and acidic residues" evidence="2">
    <location>
        <begin position="757"/>
        <end position="770"/>
    </location>
</feature>
<evidence type="ECO:0000313" key="4">
    <source>
        <dbReference type="EMBL" id="AQK70008.1"/>
    </source>
</evidence>